<keyword evidence="4" id="KW-1185">Reference proteome</keyword>
<dbReference type="SUPFAM" id="SSF53850">
    <property type="entry name" value="Periplasmic binding protein-like II"/>
    <property type="match status" value="1"/>
</dbReference>
<sequence length="331" mass="36380">MAKNGGVRTDPPQLDAFIMDKALLDYEVSIDADCKLLTVGKPFAIEGYGIGLPQNSPLTSNLSAFISRYKSDGYMDMLHDKWYKVVPCGKRVFAVTETLQMGIRHFSGLFVLLCVGVTGALLTLAGEHAFYRLILPHIRRRQKLHYWLHTSQKIHRALNMTYEDAPSLPPPPPHGATATWTTEGSRPPQGQKDTKRVHFNLETLNSRKLMPRSGPEEEPGGGGEQGRPGVGPGGRPCENGGPAAPPPPAPTPPTSAQDRELEELQGKIEEFRAQLREALARRAELQTSLAKQKASVLPTAESPAPATNPTPHTDNCERSEIWYIQRSPVDQ</sequence>
<dbReference type="PANTHER" id="PTHR18966">
    <property type="entry name" value="IONOTROPIC GLUTAMATE RECEPTOR"/>
    <property type="match status" value="1"/>
</dbReference>
<evidence type="ECO:0000313" key="4">
    <source>
        <dbReference type="Proteomes" id="UP000824540"/>
    </source>
</evidence>
<name>A0A8T2NRU2_9TELE</name>
<feature type="region of interest" description="Disordered" evidence="1">
    <location>
        <begin position="162"/>
        <end position="269"/>
    </location>
</feature>
<keyword evidence="2" id="KW-1133">Transmembrane helix</keyword>
<keyword evidence="2" id="KW-0812">Transmembrane</keyword>
<dbReference type="InterPro" id="IPR015683">
    <property type="entry name" value="Ionotropic_Glu_rcpt"/>
</dbReference>
<proteinExistence type="predicted"/>
<dbReference type="AlphaFoldDB" id="A0A8T2NRU2"/>
<reference evidence="3" key="1">
    <citation type="thesis" date="2021" institute="BYU ScholarsArchive" country="Provo, UT, USA">
        <title>Applications of and Algorithms for Genome Assembly and Genomic Analyses with an Emphasis on Marine Teleosts.</title>
        <authorList>
            <person name="Pickett B.D."/>
        </authorList>
    </citation>
    <scope>NUCLEOTIDE SEQUENCE</scope>
    <source>
        <strain evidence="3">HI-2016</strain>
    </source>
</reference>
<feature type="compositionally biased region" description="Basic and acidic residues" evidence="1">
    <location>
        <begin position="257"/>
        <end position="269"/>
    </location>
</feature>
<feature type="region of interest" description="Disordered" evidence="1">
    <location>
        <begin position="283"/>
        <end position="320"/>
    </location>
</feature>
<dbReference type="Gene3D" id="3.40.190.10">
    <property type="entry name" value="Periplasmic binding protein-like II"/>
    <property type="match status" value="2"/>
</dbReference>
<comment type="caution">
    <text evidence="3">The sequence shown here is derived from an EMBL/GenBank/DDBJ whole genome shotgun (WGS) entry which is preliminary data.</text>
</comment>
<protein>
    <submittedName>
        <fullName evidence="3">Uncharacterized protein</fullName>
    </submittedName>
</protein>
<evidence type="ECO:0000313" key="3">
    <source>
        <dbReference type="EMBL" id="KAG9343643.1"/>
    </source>
</evidence>
<feature type="transmembrane region" description="Helical" evidence="2">
    <location>
        <begin position="109"/>
        <end position="134"/>
    </location>
</feature>
<evidence type="ECO:0000256" key="1">
    <source>
        <dbReference type="SAM" id="MobiDB-lite"/>
    </source>
</evidence>
<dbReference type="EMBL" id="JAFBMS010000023">
    <property type="protein sequence ID" value="KAG9343643.1"/>
    <property type="molecule type" value="Genomic_DNA"/>
</dbReference>
<accession>A0A8T2NRU2</accession>
<gene>
    <name evidence="3" type="ORF">JZ751_013813</name>
</gene>
<feature type="compositionally biased region" description="Gly residues" evidence="1">
    <location>
        <begin position="220"/>
        <end position="234"/>
    </location>
</feature>
<dbReference type="Proteomes" id="UP000824540">
    <property type="component" value="Unassembled WGS sequence"/>
</dbReference>
<dbReference type="OrthoDB" id="8946673at2759"/>
<organism evidence="3 4">
    <name type="scientific">Albula glossodonta</name>
    <name type="common">roundjaw bonefish</name>
    <dbReference type="NCBI Taxonomy" id="121402"/>
    <lineage>
        <taxon>Eukaryota</taxon>
        <taxon>Metazoa</taxon>
        <taxon>Chordata</taxon>
        <taxon>Craniata</taxon>
        <taxon>Vertebrata</taxon>
        <taxon>Euteleostomi</taxon>
        <taxon>Actinopterygii</taxon>
        <taxon>Neopterygii</taxon>
        <taxon>Teleostei</taxon>
        <taxon>Albuliformes</taxon>
        <taxon>Albulidae</taxon>
        <taxon>Albula</taxon>
    </lineage>
</organism>
<keyword evidence="2" id="KW-0472">Membrane</keyword>
<feature type="compositionally biased region" description="Pro residues" evidence="1">
    <location>
        <begin position="243"/>
        <end position="253"/>
    </location>
</feature>
<dbReference type="FunFam" id="3.40.190.10:FF:000097">
    <property type="entry name" value="Putative glutamate receptor ionotropic NMDA 3A"/>
    <property type="match status" value="1"/>
</dbReference>
<evidence type="ECO:0000256" key="2">
    <source>
        <dbReference type="SAM" id="Phobius"/>
    </source>
</evidence>